<keyword evidence="1" id="KW-0732">Signal</keyword>
<feature type="region of interest" description="Disordered" evidence="2">
    <location>
        <begin position="41"/>
        <end position="85"/>
    </location>
</feature>
<dbReference type="PANTHER" id="PTHR23303">
    <property type="entry name" value="CARBOXYPEPTIDASE REGULATORY REGION-CONTAINING"/>
    <property type="match status" value="1"/>
</dbReference>
<dbReference type="SUPFAM" id="SSF49464">
    <property type="entry name" value="Carboxypeptidase regulatory domain-like"/>
    <property type="match status" value="2"/>
</dbReference>
<dbReference type="SUPFAM" id="SSF49452">
    <property type="entry name" value="Starch-binding domain-like"/>
    <property type="match status" value="5"/>
</dbReference>
<reference evidence="3 4" key="1">
    <citation type="submission" date="2007-06" db="EMBL/GenBank/DDBJ databases">
        <authorList>
            <person name="Shimkets L."/>
            <person name="Ferriera S."/>
            <person name="Johnson J."/>
            <person name="Kravitz S."/>
            <person name="Beeson K."/>
            <person name="Sutton G."/>
            <person name="Rogers Y.-H."/>
            <person name="Friedman R."/>
            <person name="Frazier M."/>
            <person name="Venter J.C."/>
        </authorList>
    </citation>
    <scope>NUCLEOTIDE SEQUENCE [LARGE SCALE GENOMIC DNA]</scope>
    <source>
        <strain evidence="3 4">SIR-1</strain>
    </source>
</reference>
<evidence type="ECO:0000256" key="2">
    <source>
        <dbReference type="SAM" id="MobiDB-lite"/>
    </source>
</evidence>
<evidence type="ECO:0000313" key="4">
    <source>
        <dbReference type="Proteomes" id="UP000005801"/>
    </source>
</evidence>
<dbReference type="InterPro" id="IPR051417">
    <property type="entry name" value="SDr/BOS_complex"/>
</dbReference>
<dbReference type="Pfam" id="PF13620">
    <property type="entry name" value="CarboxypepD_reg"/>
    <property type="match status" value="2"/>
</dbReference>
<dbReference type="STRING" id="391625.PPSIR1_12803"/>
<organism evidence="3 4">
    <name type="scientific">Plesiocystis pacifica SIR-1</name>
    <dbReference type="NCBI Taxonomy" id="391625"/>
    <lineage>
        <taxon>Bacteria</taxon>
        <taxon>Pseudomonadati</taxon>
        <taxon>Myxococcota</taxon>
        <taxon>Polyangia</taxon>
        <taxon>Nannocystales</taxon>
        <taxon>Nannocystaceae</taxon>
        <taxon>Plesiocystis</taxon>
    </lineage>
</organism>
<dbReference type="AlphaFoldDB" id="A6G065"/>
<dbReference type="InterPro" id="IPR008969">
    <property type="entry name" value="CarboxyPept-like_regulatory"/>
</dbReference>
<protein>
    <submittedName>
        <fullName evidence="3">Uncharacterized protein</fullName>
    </submittedName>
</protein>
<dbReference type="RefSeq" id="WP_006970114.1">
    <property type="nucleotide sequence ID" value="NZ_ABCS01000008.1"/>
</dbReference>
<dbReference type="GO" id="GO:0030246">
    <property type="term" value="F:carbohydrate binding"/>
    <property type="evidence" value="ECO:0007669"/>
    <property type="project" value="InterPro"/>
</dbReference>
<feature type="compositionally biased region" description="Basic and acidic residues" evidence="2">
    <location>
        <begin position="53"/>
        <end position="62"/>
    </location>
</feature>
<proteinExistence type="predicted"/>
<dbReference type="eggNOG" id="COG4932">
    <property type="taxonomic scope" value="Bacteria"/>
</dbReference>
<gene>
    <name evidence="3" type="ORF">PPSIR1_12803</name>
</gene>
<dbReference type="PANTHER" id="PTHR23303:SF14">
    <property type="entry name" value="BOS COMPLEX SUBUNIT NOMO1-RELATED"/>
    <property type="match status" value="1"/>
</dbReference>
<dbReference type="Gene3D" id="2.60.40.1120">
    <property type="entry name" value="Carboxypeptidase-like, regulatory domain"/>
    <property type="match status" value="3"/>
</dbReference>
<dbReference type="Proteomes" id="UP000005801">
    <property type="component" value="Unassembled WGS sequence"/>
</dbReference>
<keyword evidence="4" id="KW-1185">Reference proteome</keyword>
<sequence length="901" mass="94301">MPSPDASPPNSERSRTGLAVLLAALLGLAIGASWLLRGGTDTDEAGDAQARPEGGEGSRRGDGQGGLVGREGPAPSALGSVQGTITDLDGQPLAEARVCVRPRFIRHVAGTPLCERSDAQGRYAIDGVTPGKVEVFASKAEYQPHEGEARLAPGGSARVDLELLPGAVRLRGIVRDLSGGVIEGAVIAVGGDGLSGDPKGRALVQTDAEGRFLAWVRRGRVHLYAGAEGYATRNLFSSAPGPTVELYLVPEAVLVGRVVDAETGAGLPDVPVSEGRMSAGIDMNYVVVGQGMTRTDAEGYFRIAGIDPGSYRPFLVDPRYLGRAEDSAQLALGETSETIEIRARRAGRVRARIVDEDGEPTCAGESVTASPAPFELYNATIDDEGYVELGALRPADYRVNAHCWGRMVKRIGQFSVPAEGGQVPEQTWTVPAGATIEGLVVDGEGRPLPRMLVLGKRLADEDDDSGPTARSVRSQPTDAEGRFVIRGLERGTYELELGGSAAPQLPEPVEVVVASDRVGDVRIEAPVAGTVRGRVVGSDGGVPPSLTVTAYGEAGGWRDTHSDDEGRFELTGLGPDRYRVAALDGRWQIEVGEATVALDSGGEAEIEIEVRASAGRIAGRVVDDGGTPLGDAFIAITRQSEALADQLPPAGRLRYGDSPGRPVLTDLDGRFTLEGLPDGLYTVQAKVPQGGEAARVDVEPGDTEVELVIDSPAELAGTVALRGAAEAGSVRDYAVILTEAGGAERREHWRDRGDGRWRFEALAPGSYTVQVTSPTADGQASVELAPGQSVLDLRVELDARVPARGRIVDAESQAPVAGAEVRVEAPGAEHYGVGFIPWVETDAEGRFTLPGVPVGSLKMKVIPAGRVDARAHEVLREGLDVPADAPAEGHDLGDFALTPAG</sequence>
<name>A6G065_9BACT</name>
<evidence type="ECO:0000313" key="3">
    <source>
        <dbReference type="EMBL" id="EDM80762.1"/>
    </source>
</evidence>
<dbReference type="OrthoDB" id="5499103at2"/>
<evidence type="ECO:0000256" key="1">
    <source>
        <dbReference type="ARBA" id="ARBA00022729"/>
    </source>
</evidence>
<comment type="caution">
    <text evidence="3">The sequence shown here is derived from an EMBL/GenBank/DDBJ whole genome shotgun (WGS) entry which is preliminary data.</text>
</comment>
<dbReference type="EMBL" id="ABCS01000008">
    <property type="protein sequence ID" value="EDM80762.1"/>
    <property type="molecule type" value="Genomic_DNA"/>
</dbReference>
<accession>A6G065</accession>
<dbReference type="InterPro" id="IPR013784">
    <property type="entry name" value="Carb-bd-like_fold"/>
</dbReference>
<feature type="region of interest" description="Disordered" evidence="2">
    <location>
        <begin position="457"/>
        <end position="481"/>
    </location>
</feature>